<dbReference type="AlphaFoldDB" id="A0A8E1BZI6"/>
<gene>
    <name evidence="1" type="ORF">REISMN_08285</name>
</gene>
<geneLocation type="plasmid" evidence="1">
    <name>pREISMN_1</name>
</geneLocation>
<organism evidence="1 2">
    <name type="scientific">Rickettsia tamurae subsp. buchneri</name>
    <dbReference type="NCBI Taxonomy" id="1462938"/>
    <lineage>
        <taxon>Bacteria</taxon>
        <taxon>Pseudomonadati</taxon>
        <taxon>Pseudomonadota</taxon>
        <taxon>Alphaproteobacteria</taxon>
        <taxon>Rickettsiales</taxon>
        <taxon>Rickettsiaceae</taxon>
        <taxon>Rickettsieae</taxon>
        <taxon>Rickettsia</taxon>
        <taxon>spotted fever group</taxon>
    </lineage>
</organism>
<protein>
    <recommendedName>
        <fullName evidence="3">Transposase</fullName>
    </recommendedName>
</protein>
<keyword evidence="1" id="KW-0614">Plasmid</keyword>
<dbReference type="PANTHER" id="PTHR41317:SF1">
    <property type="entry name" value="PD-(D_E)XK NUCLEASE FAMILY TRANSPOSASE"/>
    <property type="match status" value="1"/>
</dbReference>
<dbReference type="Proteomes" id="UP000027161">
    <property type="component" value="Unassembled WGS sequence"/>
</dbReference>
<dbReference type="RefSeq" id="WP_008581403.1">
    <property type="nucleotide sequence ID" value="NZ_JFKF01000199.1"/>
</dbReference>
<evidence type="ECO:0000313" key="1">
    <source>
        <dbReference type="EMBL" id="KDO02255.1"/>
    </source>
</evidence>
<reference evidence="1 2" key="1">
    <citation type="submission" date="2014-02" db="EMBL/GenBank/DDBJ databases">
        <title>Draft genome sequence of Rickettsia buchneri sp. nov. ISO7T.</title>
        <authorList>
            <person name="Felsheim R.F."/>
            <person name="Kurtti T.J."/>
            <person name="Munderloh U.G."/>
        </authorList>
    </citation>
    <scope>NUCLEOTIDE SEQUENCE [LARGE SCALE GENOMIC DNA]</scope>
    <source>
        <strain evidence="2">ISO7</strain>
        <plasmid evidence="1">pREISMN_1</plasmid>
    </source>
</reference>
<sequence length="312" mass="35510">MAVSKFLDPKNDVAFKKIFGSEKNKDILIHFINDIMGFKDDEQIKDVTFLSPIQDPEIAYKKQSLVDVLCKAQNGTQIIVEMQVSPAKGFEKRAQYYAAKAYSRQLSQGQKQDGLYANLKQVIFIAISDYIIFPDKADYISHHVILDKINFEHDLKDFSFSFIELPKFNIDKIEDLKTITEKWCYFFKYAANTSEADLQKIIGSDLVVGRAYEALNQFNWNEAELLAYEQEIKRIMDNKAVEDFMIESAEARGEARGMQIGRNEGMQIGKAEGKAETMTLVAKNLLAQNIDINTISIATGLSIAEINKLRNE</sequence>
<dbReference type="Pfam" id="PF12784">
    <property type="entry name" value="PDDEXK_2"/>
    <property type="match status" value="1"/>
</dbReference>
<proteinExistence type="predicted"/>
<keyword evidence="2" id="KW-1185">Reference proteome</keyword>
<name>A0A8E1BZI6_9RICK</name>
<comment type="caution">
    <text evidence="1">The sequence shown here is derived from an EMBL/GenBank/DDBJ whole genome shotgun (WGS) entry which is preliminary data.</text>
</comment>
<accession>A0A8E1BZI6</accession>
<dbReference type="NCBIfam" id="TIGR01784">
    <property type="entry name" value="T_den_put_tspse"/>
    <property type="match status" value="1"/>
</dbReference>
<evidence type="ECO:0008006" key="3">
    <source>
        <dbReference type="Google" id="ProtNLM"/>
    </source>
</evidence>
<evidence type="ECO:0000313" key="2">
    <source>
        <dbReference type="Proteomes" id="UP000027161"/>
    </source>
</evidence>
<dbReference type="EMBL" id="JFKF01000199">
    <property type="protein sequence ID" value="KDO02255.1"/>
    <property type="molecule type" value="Genomic_DNA"/>
</dbReference>
<dbReference type="PANTHER" id="PTHR41317">
    <property type="entry name" value="PD-(D_E)XK NUCLEASE FAMILY TRANSPOSASE"/>
    <property type="match status" value="1"/>
</dbReference>
<dbReference type="InterPro" id="IPR010106">
    <property type="entry name" value="RpnA"/>
</dbReference>